<dbReference type="Proteomes" id="UP000620075">
    <property type="component" value="Unassembled WGS sequence"/>
</dbReference>
<evidence type="ECO:0000256" key="3">
    <source>
        <dbReference type="ARBA" id="ARBA00011233"/>
    </source>
</evidence>
<evidence type="ECO:0000256" key="4">
    <source>
        <dbReference type="ARBA" id="ARBA00023239"/>
    </source>
</evidence>
<evidence type="ECO:0000313" key="6">
    <source>
        <dbReference type="EMBL" id="MBJ7604148.1"/>
    </source>
</evidence>
<comment type="pathway">
    <text evidence="1">Carbohydrate acid metabolism.</text>
</comment>
<dbReference type="SUPFAM" id="SSF51569">
    <property type="entry name" value="Aldolase"/>
    <property type="match status" value="1"/>
</dbReference>
<comment type="caution">
    <text evidence="6">The sequence shown here is derived from an EMBL/GenBank/DDBJ whole genome shotgun (WGS) entry which is preliminary data.</text>
</comment>
<dbReference type="NCBIfam" id="TIGR01182">
    <property type="entry name" value="eda"/>
    <property type="match status" value="1"/>
</dbReference>
<accession>A0A934KJX8</accession>
<dbReference type="PROSITE" id="PS00160">
    <property type="entry name" value="ALDOLASE_KDPG_KHG_2"/>
    <property type="match status" value="1"/>
</dbReference>
<keyword evidence="5" id="KW-0119">Carbohydrate metabolism</keyword>
<name>A0A934KJX8_9BACT</name>
<evidence type="ECO:0000313" key="7">
    <source>
        <dbReference type="Proteomes" id="UP000620075"/>
    </source>
</evidence>
<dbReference type="Pfam" id="PF01081">
    <property type="entry name" value="Aldolase"/>
    <property type="match status" value="1"/>
</dbReference>
<dbReference type="PANTHER" id="PTHR30246:SF1">
    <property type="entry name" value="2-DEHYDRO-3-DEOXY-6-PHOSPHOGALACTONATE ALDOLASE-RELATED"/>
    <property type="match status" value="1"/>
</dbReference>
<protein>
    <submittedName>
        <fullName evidence="6">Bifunctional 4-hydroxy-2-oxoglutarate aldolase/2-dehydro-3-deoxy-phosphogluconate aldolase</fullName>
    </submittedName>
</protein>
<dbReference type="GO" id="GO:0016829">
    <property type="term" value="F:lyase activity"/>
    <property type="evidence" value="ECO:0007669"/>
    <property type="project" value="UniProtKB-KW"/>
</dbReference>
<dbReference type="InterPro" id="IPR000887">
    <property type="entry name" value="Aldlse_KDPG_KHG"/>
</dbReference>
<sequence>MIAIGRGLEPDSVQAVAQALVAGGIRAFELTLNSQDVLPAIESLRKRYGEAELLIGAGTVLDLPTAARAVASGASFLVMPHVDEELIGWCLDRGIPAFPGGCTPTEIIQAWRAGAAAVKLFPASTTGQDFVREMRGPLPEIPLIPTGGVTLETAGELIAAGAVAVAMGGWLTGARDPEVIRRRATELVESLQALPR</sequence>
<dbReference type="EMBL" id="JAEKNQ010000054">
    <property type="protein sequence ID" value="MBJ7604148.1"/>
    <property type="molecule type" value="Genomic_DNA"/>
</dbReference>
<comment type="similarity">
    <text evidence="2">Belongs to the KHG/KDPG aldolase family.</text>
</comment>
<evidence type="ECO:0000256" key="2">
    <source>
        <dbReference type="ARBA" id="ARBA00006906"/>
    </source>
</evidence>
<evidence type="ECO:0000256" key="5">
    <source>
        <dbReference type="ARBA" id="ARBA00023277"/>
    </source>
</evidence>
<dbReference type="PANTHER" id="PTHR30246">
    <property type="entry name" value="2-KETO-3-DEOXY-6-PHOSPHOGLUCONATE ALDOLASE"/>
    <property type="match status" value="1"/>
</dbReference>
<dbReference type="AlphaFoldDB" id="A0A934KJX8"/>
<proteinExistence type="inferred from homology"/>
<dbReference type="CDD" id="cd00452">
    <property type="entry name" value="KDPG_aldolase"/>
    <property type="match status" value="1"/>
</dbReference>
<keyword evidence="4" id="KW-0456">Lyase</keyword>
<evidence type="ECO:0000256" key="1">
    <source>
        <dbReference type="ARBA" id="ARBA00004761"/>
    </source>
</evidence>
<dbReference type="InterPro" id="IPR013785">
    <property type="entry name" value="Aldolase_TIM"/>
</dbReference>
<organism evidence="6 7">
    <name type="scientific">Candidatus Dormiibacter inghamiae</name>
    <dbReference type="NCBI Taxonomy" id="3127013"/>
    <lineage>
        <taxon>Bacteria</taxon>
        <taxon>Bacillati</taxon>
        <taxon>Candidatus Dormiibacterota</taxon>
        <taxon>Candidatus Dormibacteria</taxon>
        <taxon>Candidatus Dormibacterales</taxon>
        <taxon>Candidatus Dormibacteraceae</taxon>
        <taxon>Candidatus Dormiibacter</taxon>
    </lineage>
</organism>
<comment type="subunit">
    <text evidence="3">Homotrimer.</text>
</comment>
<dbReference type="RefSeq" id="WP_338181291.1">
    <property type="nucleotide sequence ID" value="NZ_JAEKNQ010000054.1"/>
</dbReference>
<gene>
    <name evidence="6" type="ORF">JF888_13295</name>
</gene>
<reference evidence="6 7" key="1">
    <citation type="submission" date="2020-10" db="EMBL/GenBank/DDBJ databases">
        <title>Ca. Dormibacterota MAGs.</title>
        <authorList>
            <person name="Montgomery K."/>
        </authorList>
    </citation>
    <scope>NUCLEOTIDE SEQUENCE [LARGE SCALE GENOMIC DNA]</scope>
    <source>
        <strain evidence="6">SC8811_S16_3</strain>
    </source>
</reference>
<dbReference type="InterPro" id="IPR031338">
    <property type="entry name" value="KDPG/KHG_AS_2"/>
</dbReference>
<dbReference type="Gene3D" id="3.20.20.70">
    <property type="entry name" value="Aldolase class I"/>
    <property type="match status" value="1"/>
</dbReference>